<gene>
    <name evidence="3" type="ORF">SLEP1_g53737</name>
</gene>
<evidence type="ECO:0000313" key="4">
    <source>
        <dbReference type="Proteomes" id="UP001054252"/>
    </source>
</evidence>
<evidence type="ECO:0000313" key="3">
    <source>
        <dbReference type="EMBL" id="GKV46768.1"/>
    </source>
</evidence>
<evidence type="ECO:0000256" key="1">
    <source>
        <dbReference type="SAM" id="Coils"/>
    </source>
</evidence>
<feature type="coiled-coil region" evidence="1">
    <location>
        <begin position="53"/>
        <end position="129"/>
    </location>
</feature>
<keyword evidence="4" id="KW-1185">Reference proteome</keyword>
<protein>
    <submittedName>
        <fullName evidence="3">Uncharacterized protein</fullName>
    </submittedName>
</protein>
<evidence type="ECO:0000256" key="2">
    <source>
        <dbReference type="SAM" id="MobiDB-lite"/>
    </source>
</evidence>
<name>A0AAV5MB91_9ROSI</name>
<organism evidence="3 4">
    <name type="scientific">Rubroshorea leprosula</name>
    <dbReference type="NCBI Taxonomy" id="152421"/>
    <lineage>
        <taxon>Eukaryota</taxon>
        <taxon>Viridiplantae</taxon>
        <taxon>Streptophyta</taxon>
        <taxon>Embryophyta</taxon>
        <taxon>Tracheophyta</taxon>
        <taxon>Spermatophyta</taxon>
        <taxon>Magnoliopsida</taxon>
        <taxon>eudicotyledons</taxon>
        <taxon>Gunneridae</taxon>
        <taxon>Pentapetalae</taxon>
        <taxon>rosids</taxon>
        <taxon>malvids</taxon>
        <taxon>Malvales</taxon>
        <taxon>Dipterocarpaceae</taxon>
        <taxon>Rubroshorea</taxon>
    </lineage>
</organism>
<keyword evidence="1" id="KW-0175">Coiled coil</keyword>
<proteinExistence type="predicted"/>
<dbReference type="AlphaFoldDB" id="A0AAV5MB91"/>
<accession>A0AAV5MB91</accession>
<dbReference type="Gene3D" id="1.20.5.170">
    <property type="match status" value="1"/>
</dbReference>
<feature type="compositionally biased region" description="Polar residues" evidence="2">
    <location>
        <begin position="14"/>
        <end position="26"/>
    </location>
</feature>
<reference evidence="3 4" key="1">
    <citation type="journal article" date="2021" name="Commun. Biol.">
        <title>The genome of Shorea leprosula (Dipterocarpaceae) highlights the ecological relevance of drought in aseasonal tropical rainforests.</title>
        <authorList>
            <person name="Ng K.K.S."/>
            <person name="Kobayashi M.J."/>
            <person name="Fawcett J.A."/>
            <person name="Hatakeyama M."/>
            <person name="Paape T."/>
            <person name="Ng C.H."/>
            <person name="Ang C.C."/>
            <person name="Tnah L.H."/>
            <person name="Lee C.T."/>
            <person name="Nishiyama T."/>
            <person name="Sese J."/>
            <person name="O'Brien M.J."/>
            <person name="Copetti D."/>
            <person name="Mohd Noor M.I."/>
            <person name="Ong R.C."/>
            <person name="Putra M."/>
            <person name="Sireger I.Z."/>
            <person name="Indrioko S."/>
            <person name="Kosugi Y."/>
            <person name="Izuno A."/>
            <person name="Isagi Y."/>
            <person name="Lee S.L."/>
            <person name="Shimizu K.K."/>
        </authorList>
    </citation>
    <scope>NUCLEOTIDE SEQUENCE [LARGE SCALE GENOMIC DNA]</scope>
    <source>
        <strain evidence="3">214</strain>
    </source>
</reference>
<dbReference type="EMBL" id="BPVZ01000215">
    <property type="protein sequence ID" value="GKV46768.1"/>
    <property type="molecule type" value="Genomic_DNA"/>
</dbReference>
<sequence length="202" mass="23425">MMNQTAAQAEPLRQRQSAELTPPDSQTSKRKFSEITAVDPRPSKKREYDRAYRLRVKEQKTSVEAENAVLKQEIESLKNKIASVSQERDEFKKENVELKQKLIKKSEKIQQLKSDLKNKEVENGELKNDLIKSLKQSNALVIQPFETQSNEPDQRRSEYNIEKQFRIAGNSTNFTRDFGQYSIVETEGRSMHSTVAMFKVNK</sequence>
<feature type="region of interest" description="Disordered" evidence="2">
    <location>
        <begin position="1"/>
        <end position="49"/>
    </location>
</feature>
<dbReference type="Proteomes" id="UP001054252">
    <property type="component" value="Unassembled WGS sequence"/>
</dbReference>
<comment type="caution">
    <text evidence="3">The sequence shown here is derived from an EMBL/GenBank/DDBJ whole genome shotgun (WGS) entry which is preliminary data.</text>
</comment>